<dbReference type="GeneID" id="57090289"/>
<dbReference type="KEGG" id="lpi:LBPG_00856"/>
<dbReference type="Proteomes" id="UP000015927">
    <property type="component" value="Chromosome"/>
</dbReference>
<evidence type="ECO:0000313" key="1">
    <source>
        <dbReference type="EMBL" id="EEQ65407.1"/>
    </source>
</evidence>
<accession>A0A826HP72</accession>
<dbReference type="AlphaFoldDB" id="A0A826HP72"/>
<gene>
    <name evidence="1" type="ORF">LBPG_00856</name>
</gene>
<dbReference type="RefSeq" id="WP_003658541.1">
    <property type="nucleotide sequence ID" value="NC_022112.1"/>
</dbReference>
<protein>
    <submittedName>
        <fullName evidence="1">Uncharacterized protein</fullName>
    </submittedName>
</protein>
<evidence type="ECO:0000313" key="2">
    <source>
        <dbReference type="Proteomes" id="UP000015927"/>
    </source>
</evidence>
<proteinExistence type="predicted"/>
<sequence length="93" mass="11237">MNDMLIRHQLEECKPVREYKARLLIKLMQDESRLPTGPDKLRALREAGQQTDKVVNEVLAVIKTDRFYFCRDHCWLYQIREDRINKIIKQLNH</sequence>
<organism evidence="1 2">
    <name type="scientific">Lacticaseibacillus paracasei subsp. paracasei 8700:2</name>
    <dbReference type="NCBI Taxonomy" id="537973"/>
    <lineage>
        <taxon>Bacteria</taxon>
        <taxon>Bacillati</taxon>
        <taxon>Bacillota</taxon>
        <taxon>Bacilli</taxon>
        <taxon>Lactobacillales</taxon>
        <taxon>Lactobacillaceae</taxon>
        <taxon>Lacticaseibacillus</taxon>
    </lineage>
</organism>
<reference evidence="1 2" key="1">
    <citation type="submission" date="2010-12" db="EMBL/GenBank/DDBJ databases">
        <title>The Genome Sequence of Lactobacillus paracasei subsp. paracasei strain 8700:2.</title>
        <authorList>
            <consortium name="The Broad Institute Genome Sequencing Platform"/>
            <person name="Ward D."/>
            <person name="Earl A."/>
            <person name="Feldgarden M."/>
            <person name="Young S.K."/>
            <person name="Gargeya S."/>
            <person name="Zeng Q."/>
            <person name="Alvarado L."/>
            <person name="Berlin A."/>
            <person name="Bochicchio J."/>
            <person name="Chapman S.B."/>
            <person name="Chen Z."/>
            <person name="Freedman E."/>
            <person name="Gellesch M."/>
            <person name="Goldberg J."/>
            <person name="Griggs A."/>
            <person name="Gujja S."/>
            <person name="Heilman E."/>
            <person name="Heiman D."/>
            <person name="Howarth C."/>
            <person name="Mehta T."/>
            <person name="Neiman D."/>
            <person name="Pearson M."/>
            <person name="Roberts A."/>
            <person name="Saif S."/>
            <person name="Shea T."/>
            <person name="Shenoy N."/>
            <person name="Sisk P."/>
            <person name="Stolte C."/>
            <person name="Sykes S."/>
            <person name="White J."/>
            <person name="Yandava C."/>
            <person name="Saulnier D."/>
            <person name="Haas B."/>
            <person name="Nusbaum C."/>
            <person name="Birren B."/>
        </authorList>
    </citation>
    <scope>NUCLEOTIDE SEQUENCE [LARGE SCALE GENOMIC DNA]</scope>
    <source>
        <strain evidence="1 2">8700:2</strain>
    </source>
</reference>
<dbReference type="EMBL" id="CP002391">
    <property type="protein sequence ID" value="EEQ65407.1"/>
    <property type="molecule type" value="Genomic_DNA"/>
</dbReference>
<name>A0A826HP72_LACPA</name>